<dbReference type="AlphaFoldDB" id="A0A939DIX5"/>
<dbReference type="Proteomes" id="UP000664303">
    <property type="component" value="Unassembled WGS sequence"/>
</dbReference>
<evidence type="ECO:0000313" key="2">
    <source>
        <dbReference type="Proteomes" id="UP000664303"/>
    </source>
</evidence>
<organism evidence="1 2">
    <name type="scientific">Parahaliea mediterranea</name>
    <dbReference type="NCBI Taxonomy" id="651086"/>
    <lineage>
        <taxon>Bacteria</taxon>
        <taxon>Pseudomonadati</taxon>
        <taxon>Pseudomonadota</taxon>
        <taxon>Gammaproteobacteria</taxon>
        <taxon>Cellvibrionales</taxon>
        <taxon>Halieaceae</taxon>
        <taxon>Parahaliea</taxon>
    </lineage>
</organism>
<keyword evidence="2" id="KW-1185">Reference proteome</keyword>
<reference evidence="1" key="1">
    <citation type="submission" date="2021-02" db="EMBL/GenBank/DDBJ databases">
        <title>PHA producing bacteria isolated from coastal sediment in Guangdong, Shenzhen.</title>
        <authorList>
            <person name="Zheng W."/>
            <person name="Yu S."/>
            <person name="Huang Y."/>
        </authorList>
    </citation>
    <scope>NUCLEOTIDE SEQUENCE</scope>
    <source>
        <strain evidence="1">TN14-10</strain>
    </source>
</reference>
<comment type="caution">
    <text evidence="1">The sequence shown here is derived from an EMBL/GenBank/DDBJ whole genome shotgun (WGS) entry which is preliminary data.</text>
</comment>
<proteinExistence type="predicted"/>
<dbReference type="RefSeq" id="WP_206562635.1">
    <property type="nucleotide sequence ID" value="NZ_JAFKCZ010000028.1"/>
</dbReference>
<name>A0A939DIX5_9GAMM</name>
<protein>
    <submittedName>
        <fullName evidence="1">Uncharacterized protein</fullName>
    </submittedName>
</protein>
<accession>A0A939DIX5</accession>
<dbReference type="EMBL" id="JAFKCZ010000028">
    <property type="protein sequence ID" value="MBN7799190.1"/>
    <property type="molecule type" value="Genomic_DNA"/>
</dbReference>
<sequence length="143" mass="15625">MELAGEMGLAILAGAIGLAFSNLDKISRFKGAGFEAEMNMVHTIIENQTEPSPEQKKQAIQSDVLSNEEARILVSLQKPGYTWRYARTVSGEVSLPLNKTESILFSLMTRGFAKNGTGSNGEIWAITNVGKSAQEQYEQKKNA</sequence>
<evidence type="ECO:0000313" key="1">
    <source>
        <dbReference type="EMBL" id="MBN7799190.1"/>
    </source>
</evidence>
<gene>
    <name evidence="1" type="ORF">JYP50_21510</name>
</gene>